<dbReference type="EC" id="2.7.13.3" evidence="2"/>
<dbReference type="SUPFAM" id="SSF55874">
    <property type="entry name" value="ATPase domain of HSP90 chaperone/DNA topoisomerase II/histidine kinase"/>
    <property type="match status" value="1"/>
</dbReference>
<evidence type="ECO:0000256" key="5">
    <source>
        <dbReference type="ARBA" id="ARBA00022741"/>
    </source>
</evidence>
<proteinExistence type="predicted"/>
<dbReference type="PANTHER" id="PTHR43065">
    <property type="entry name" value="SENSOR HISTIDINE KINASE"/>
    <property type="match status" value="1"/>
</dbReference>
<comment type="caution">
    <text evidence="10">The sequence shown here is derived from an EMBL/GenBank/DDBJ whole genome shotgun (WGS) entry which is preliminary data.</text>
</comment>
<feature type="non-terminal residue" evidence="10">
    <location>
        <position position="1"/>
    </location>
</feature>
<evidence type="ECO:0000256" key="3">
    <source>
        <dbReference type="ARBA" id="ARBA00022553"/>
    </source>
</evidence>
<evidence type="ECO:0000256" key="4">
    <source>
        <dbReference type="ARBA" id="ARBA00022679"/>
    </source>
</evidence>
<dbReference type="SMART" id="SM00387">
    <property type="entry name" value="HATPase_c"/>
    <property type="match status" value="1"/>
</dbReference>
<keyword evidence="8" id="KW-0902">Two-component regulatory system</keyword>
<gene>
    <name evidence="10" type="ORF">S01H1_64222</name>
</gene>
<feature type="domain" description="Histidine kinase" evidence="9">
    <location>
        <begin position="33"/>
        <end position="245"/>
    </location>
</feature>
<dbReference type="InterPro" id="IPR036097">
    <property type="entry name" value="HisK_dim/P_sf"/>
</dbReference>
<protein>
    <recommendedName>
        <fullName evidence="2">histidine kinase</fullName>
        <ecNumber evidence="2">2.7.13.3</ecNumber>
    </recommendedName>
</protein>
<reference evidence="10" key="1">
    <citation type="journal article" date="2014" name="Front. Microbiol.">
        <title>High frequency of phylogenetically diverse reductive dehalogenase-homologous genes in deep subseafloor sedimentary metagenomes.</title>
        <authorList>
            <person name="Kawai M."/>
            <person name="Futagami T."/>
            <person name="Toyoda A."/>
            <person name="Takaki Y."/>
            <person name="Nishi S."/>
            <person name="Hori S."/>
            <person name="Arai W."/>
            <person name="Tsubouchi T."/>
            <person name="Morono Y."/>
            <person name="Uchiyama I."/>
            <person name="Ito T."/>
            <person name="Fujiyama A."/>
            <person name="Inagaki F."/>
            <person name="Takami H."/>
        </authorList>
    </citation>
    <scope>NUCLEOTIDE SEQUENCE</scope>
    <source>
        <strain evidence="10">Expedition CK06-06</strain>
    </source>
</reference>
<dbReference type="InterPro" id="IPR003594">
    <property type="entry name" value="HATPase_dom"/>
</dbReference>
<dbReference type="InterPro" id="IPR003661">
    <property type="entry name" value="HisK_dim/P_dom"/>
</dbReference>
<evidence type="ECO:0000256" key="8">
    <source>
        <dbReference type="ARBA" id="ARBA00023012"/>
    </source>
</evidence>
<dbReference type="Gene3D" id="3.30.565.10">
    <property type="entry name" value="Histidine kinase-like ATPase, C-terminal domain"/>
    <property type="match status" value="1"/>
</dbReference>
<dbReference type="PRINTS" id="PR00344">
    <property type="entry name" value="BCTRLSENSOR"/>
</dbReference>
<organism evidence="10">
    <name type="scientific">marine sediment metagenome</name>
    <dbReference type="NCBI Taxonomy" id="412755"/>
    <lineage>
        <taxon>unclassified sequences</taxon>
        <taxon>metagenomes</taxon>
        <taxon>ecological metagenomes</taxon>
    </lineage>
</organism>
<keyword evidence="5" id="KW-0547">Nucleotide-binding</keyword>
<keyword evidence="4" id="KW-0808">Transferase</keyword>
<evidence type="ECO:0000259" key="9">
    <source>
        <dbReference type="PROSITE" id="PS50109"/>
    </source>
</evidence>
<dbReference type="FunFam" id="3.30.565.10:FF:000006">
    <property type="entry name" value="Sensor histidine kinase WalK"/>
    <property type="match status" value="1"/>
</dbReference>
<accession>X0XD34</accession>
<dbReference type="PROSITE" id="PS50109">
    <property type="entry name" value="HIS_KIN"/>
    <property type="match status" value="1"/>
</dbReference>
<dbReference type="GO" id="GO:0005524">
    <property type="term" value="F:ATP binding"/>
    <property type="evidence" value="ECO:0007669"/>
    <property type="project" value="UniProtKB-KW"/>
</dbReference>
<evidence type="ECO:0000313" key="10">
    <source>
        <dbReference type="EMBL" id="GAG41089.1"/>
    </source>
</evidence>
<dbReference type="SMART" id="SM00388">
    <property type="entry name" value="HisKA"/>
    <property type="match status" value="1"/>
</dbReference>
<evidence type="ECO:0000256" key="6">
    <source>
        <dbReference type="ARBA" id="ARBA00022777"/>
    </source>
</evidence>
<dbReference type="SUPFAM" id="SSF47384">
    <property type="entry name" value="Homodimeric domain of signal transducing histidine kinase"/>
    <property type="match status" value="1"/>
</dbReference>
<sequence length="249" mass="27512">SSLKDRDERLKEHTEQQIMKLERLATLGQLAGGVAHEINNPLGTISIYAQMALDELGKDNDSCKENLQVVMKQTNRAGKIVKDLLEFARQFEPEMRMVNINDVLVKAIAMTTHPAQLKDVRMITQLTQELPSIKGDSDKLQQVFVNIIVNALQAMAKGGELTVSTKLTEDKEFIKIEISDTGCGIPEEHLGKLFDPFFSTKEIGKGTGLGLSVSLGIVQKHNGFIDVRSKVGQGSTFIVRLPAEGKKRK</sequence>
<dbReference type="InterPro" id="IPR005467">
    <property type="entry name" value="His_kinase_dom"/>
</dbReference>
<keyword evidence="7" id="KW-0067">ATP-binding</keyword>
<dbReference type="InterPro" id="IPR036890">
    <property type="entry name" value="HATPase_C_sf"/>
</dbReference>
<dbReference type="CDD" id="cd00082">
    <property type="entry name" value="HisKA"/>
    <property type="match status" value="1"/>
</dbReference>
<dbReference type="PANTHER" id="PTHR43065:SF46">
    <property type="entry name" value="C4-DICARBOXYLATE TRANSPORT SENSOR PROTEIN DCTB"/>
    <property type="match status" value="1"/>
</dbReference>
<evidence type="ECO:0000256" key="2">
    <source>
        <dbReference type="ARBA" id="ARBA00012438"/>
    </source>
</evidence>
<dbReference type="EMBL" id="BARS01042322">
    <property type="protein sequence ID" value="GAG41089.1"/>
    <property type="molecule type" value="Genomic_DNA"/>
</dbReference>
<evidence type="ECO:0000256" key="7">
    <source>
        <dbReference type="ARBA" id="ARBA00022840"/>
    </source>
</evidence>
<name>X0XD34_9ZZZZ</name>
<keyword evidence="3" id="KW-0597">Phosphoprotein</keyword>
<dbReference type="Pfam" id="PF00512">
    <property type="entry name" value="HisKA"/>
    <property type="match status" value="1"/>
</dbReference>
<dbReference type="InterPro" id="IPR004358">
    <property type="entry name" value="Sig_transdc_His_kin-like_C"/>
</dbReference>
<comment type="catalytic activity">
    <reaction evidence="1">
        <text>ATP + protein L-histidine = ADP + protein N-phospho-L-histidine.</text>
        <dbReference type="EC" id="2.7.13.3"/>
    </reaction>
</comment>
<dbReference type="Gene3D" id="1.10.287.130">
    <property type="match status" value="1"/>
</dbReference>
<evidence type="ECO:0000256" key="1">
    <source>
        <dbReference type="ARBA" id="ARBA00000085"/>
    </source>
</evidence>
<dbReference type="Pfam" id="PF02518">
    <property type="entry name" value="HATPase_c"/>
    <property type="match status" value="1"/>
</dbReference>
<keyword evidence="6" id="KW-0418">Kinase</keyword>
<dbReference type="GO" id="GO:0000155">
    <property type="term" value="F:phosphorelay sensor kinase activity"/>
    <property type="evidence" value="ECO:0007669"/>
    <property type="project" value="InterPro"/>
</dbReference>
<dbReference type="AlphaFoldDB" id="X0XD34"/>